<protein>
    <submittedName>
        <fullName evidence="1">Uncharacterized protein</fullName>
    </submittedName>
</protein>
<reference evidence="1" key="2">
    <citation type="journal article" date="2015" name="Fish Shellfish Immunol.">
        <title>Early steps in the European eel (Anguilla anguilla)-Vibrio vulnificus interaction in the gills: Role of the RtxA13 toxin.</title>
        <authorList>
            <person name="Callol A."/>
            <person name="Pajuelo D."/>
            <person name="Ebbesson L."/>
            <person name="Teles M."/>
            <person name="MacKenzie S."/>
            <person name="Amaro C."/>
        </authorList>
    </citation>
    <scope>NUCLEOTIDE SEQUENCE</scope>
</reference>
<reference evidence="1" key="1">
    <citation type="submission" date="2014-11" db="EMBL/GenBank/DDBJ databases">
        <authorList>
            <person name="Amaro Gonzalez C."/>
        </authorList>
    </citation>
    <scope>NUCLEOTIDE SEQUENCE</scope>
</reference>
<organism evidence="1">
    <name type="scientific">Anguilla anguilla</name>
    <name type="common">European freshwater eel</name>
    <name type="synonym">Muraena anguilla</name>
    <dbReference type="NCBI Taxonomy" id="7936"/>
    <lineage>
        <taxon>Eukaryota</taxon>
        <taxon>Metazoa</taxon>
        <taxon>Chordata</taxon>
        <taxon>Craniata</taxon>
        <taxon>Vertebrata</taxon>
        <taxon>Euteleostomi</taxon>
        <taxon>Actinopterygii</taxon>
        <taxon>Neopterygii</taxon>
        <taxon>Teleostei</taxon>
        <taxon>Anguilliformes</taxon>
        <taxon>Anguillidae</taxon>
        <taxon>Anguilla</taxon>
    </lineage>
</organism>
<dbReference type="EMBL" id="GBXM01031670">
    <property type="protein sequence ID" value="JAH76907.1"/>
    <property type="molecule type" value="Transcribed_RNA"/>
</dbReference>
<sequence>MVTSYKALAFTAPHCAY</sequence>
<dbReference type="AlphaFoldDB" id="A0A0E9VFQ1"/>
<accession>A0A0E9VFQ1</accession>
<name>A0A0E9VFQ1_ANGAN</name>
<evidence type="ECO:0000313" key="1">
    <source>
        <dbReference type="EMBL" id="JAH76907.1"/>
    </source>
</evidence>
<proteinExistence type="predicted"/>